<keyword evidence="4" id="KW-1185">Reference proteome</keyword>
<feature type="transmembrane region" description="Helical" evidence="1">
    <location>
        <begin position="12"/>
        <end position="32"/>
    </location>
</feature>
<evidence type="ECO:0000313" key="4">
    <source>
        <dbReference type="Proteomes" id="UP000295313"/>
    </source>
</evidence>
<evidence type="ECO:0000313" key="3">
    <source>
        <dbReference type="EMBL" id="TDX87055.1"/>
    </source>
</evidence>
<evidence type="ECO:0000256" key="1">
    <source>
        <dbReference type="SAM" id="Phobius"/>
    </source>
</evidence>
<dbReference type="Proteomes" id="UP000295313">
    <property type="component" value="Unassembled WGS sequence"/>
</dbReference>
<protein>
    <submittedName>
        <fullName evidence="3">Gliding motility-associated-like protein</fullName>
    </submittedName>
</protein>
<dbReference type="InterPro" id="IPR035234">
    <property type="entry name" value="IgGFc-bd_N"/>
</dbReference>
<accession>A0A4R8IJK1</accession>
<sequence>MDIVEESMSKSIFFKFLFFILIFKTITINAQLDLEHWFSPIYLQNNHTITSITLNLSTPSSNPVEIKVFDANNNIIKNELISNSSPLVYTLPLSVYLASKYEGMRPIKKGFHVSGSSSFYASVKLNFDGGKNTELITSKGKTAIGNLFYSVNAPYQSFSKKDNINFQSNIIATKDNTKIKISGYSPKITFADGKKYPDGIEINLNKGESYCLVTTKADNSNNDPVLDYLYWDSFVGSKIESDKPIAITSGNFEGNYFFEKGGKILIDQSVPVKSIGSEYYIRKGFASIDWEVEGALIVSTENNNKIYLNGSSTPSFTLNEGDFKILKSTDFKDEGIFAKSEKPIYFYQFSAGNNHNEKLILYPYLTPTMAFVPPLDSTLPNTIGTINDIEKIDQFSLDNLVHVLAYKPSNILINTQNHTSFLDISGSTDWKYLTVKNLKGDINLSSENSIIMGVIGGFETEKRTGSFSGYYTGYSNDPYILVNGNCIQEVVTLQLSNIDFETFQWQLNNVDIPGASASSFTPTQEGNYTCIVSYSGFTFKTSSVEVKNCNYTITDISIANYCGEANYKPSFSAPNENIPISKIEILTQPNNGLASITDNNLIIKANQNYSGSDRVIIKLTSTIGITEIQKIDYNISQNPIADLLGNIDPKVVNNQTYIYNLEDAIVNYNNESFKFYENRDDVDTNNPIQTDIRNYETSLNKIYVLITNASGCSIIKEIILNKPTIIDSDTLLLPNVFTPNNDGVNDYFDFSKLTDVSDLKLRIFDRFGKEVYQFKPGTSYKWDGKSNSGISFPSNTYWVLYQFYDPKLNITISKTQWLLLKND</sequence>
<name>A0A4R8IJK1_9FLAO</name>
<dbReference type="Pfam" id="PF13585">
    <property type="entry name" value="CHU_C"/>
    <property type="match status" value="1"/>
</dbReference>
<dbReference type="NCBIfam" id="TIGR04131">
    <property type="entry name" value="Bac_Flav_CTERM"/>
    <property type="match status" value="1"/>
</dbReference>
<dbReference type="PANTHER" id="PTHR46534:SF3">
    <property type="entry name" value="IGGFC-BINDING PROTEIN-LIKE"/>
    <property type="match status" value="1"/>
</dbReference>
<dbReference type="Pfam" id="PF17517">
    <property type="entry name" value="IgGFc_binding"/>
    <property type="match status" value="1"/>
</dbReference>
<comment type="caution">
    <text evidence="3">The sequence shown here is derived from an EMBL/GenBank/DDBJ whole genome shotgun (WGS) entry which is preliminary data.</text>
</comment>
<gene>
    <name evidence="3" type="ORF">B0I22_1225</name>
</gene>
<proteinExistence type="predicted"/>
<dbReference type="AlphaFoldDB" id="A0A4R8IJK1"/>
<keyword evidence="1" id="KW-1133">Transmembrane helix</keyword>
<dbReference type="EMBL" id="SOEO01000001">
    <property type="protein sequence ID" value="TDX87055.1"/>
    <property type="molecule type" value="Genomic_DNA"/>
</dbReference>
<keyword evidence="1" id="KW-0472">Membrane</keyword>
<reference evidence="3 4" key="1">
    <citation type="submission" date="2019-03" db="EMBL/GenBank/DDBJ databases">
        <title>Genomic Encyclopedia of Type Strains, Phase III (KMG-III): the genomes of soil and plant-associated and newly described type strains.</title>
        <authorList>
            <person name="Whitman W."/>
        </authorList>
    </citation>
    <scope>NUCLEOTIDE SEQUENCE [LARGE SCALE GENOMIC DNA]</scope>
    <source>
        <strain evidence="3 4">CGMCC 1.12802</strain>
    </source>
</reference>
<dbReference type="PANTHER" id="PTHR46534">
    <property type="entry name" value="IGGFC_BINDING DOMAIN-CONTAINING PROTEIN"/>
    <property type="match status" value="1"/>
</dbReference>
<evidence type="ECO:0000259" key="2">
    <source>
        <dbReference type="Pfam" id="PF17517"/>
    </source>
</evidence>
<organism evidence="3 4">
    <name type="scientific">Epilithonimonas xixisoli</name>
    <dbReference type="NCBI Taxonomy" id="1476462"/>
    <lineage>
        <taxon>Bacteria</taxon>
        <taxon>Pseudomonadati</taxon>
        <taxon>Bacteroidota</taxon>
        <taxon>Flavobacteriia</taxon>
        <taxon>Flavobacteriales</taxon>
        <taxon>Weeksellaceae</taxon>
        <taxon>Chryseobacterium group</taxon>
        <taxon>Epilithonimonas</taxon>
    </lineage>
</organism>
<feature type="domain" description="IgGFc-binding protein N-terminal" evidence="2">
    <location>
        <begin position="142"/>
        <end position="456"/>
    </location>
</feature>
<keyword evidence="1" id="KW-0812">Transmembrane</keyword>
<dbReference type="InterPro" id="IPR026341">
    <property type="entry name" value="T9SS_type_B"/>
</dbReference>